<evidence type="ECO:0000256" key="7">
    <source>
        <dbReference type="SAM" id="MobiDB-lite"/>
    </source>
</evidence>
<dbReference type="AlphaFoldDB" id="A0A7J6Y124"/>
<dbReference type="Pfam" id="PF06984">
    <property type="entry name" value="MRP-L47"/>
    <property type="match status" value="1"/>
</dbReference>
<dbReference type="Gene3D" id="6.10.330.20">
    <property type="match status" value="1"/>
</dbReference>
<accession>A0A7J6Y124</accession>
<keyword evidence="5" id="KW-0687">Ribonucleoprotein</keyword>
<dbReference type="EMBL" id="JABDHM010000052">
    <property type="protein sequence ID" value="KAF5220402.1"/>
    <property type="molecule type" value="Genomic_DNA"/>
</dbReference>
<evidence type="ECO:0000256" key="1">
    <source>
        <dbReference type="ARBA" id="ARBA00004173"/>
    </source>
</evidence>
<keyword evidence="4" id="KW-0496">Mitochondrion</keyword>
<dbReference type="GO" id="GO:0032543">
    <property type="term" value="P:mitochondrial translation"/>
    <property type="evidence" value="ECO:0007669"/>
    <property type="project" value="TreeGrafter"/>
</dbReference>
<evidence type="ECO:0000256" key="2">
    <source>
        <dbReference type="ARBA" id="ARBA00009254"/>
    </source>
</evidence>
<name>A0A7J6Y124_TRYCR</name>
<sequence>MRLLVFSFLLGMYSLGGTEFASGVFSTITFFFLISEWGADIEAEEWGDDSHRLVTTHTHTHTQKRLFCQGMRRCLFVRNAAAFYEFVDNNFLNNKRPPVPGGAWPLESLRVKSLSDLQQIWFLLLKERNMLHSTREQYLRHQEELGAMPAPSRLKMVQESMRNIKRVVKERDAEATAQATAIFQERLERGVYRFPPGPPPPPGAHDPTVVVKVILSRRVEADRLREIFGRYDVFEPHKGIVRVELKLPDEVLRKKEEAEQLWTQYMAEKSDVKEYHRWSASPSVYDYASVELAPGVFANDAVAEMSTRNVEDYDGNNSNNNSAVGGGDIENDKTSGAGDGAIVAARLPVPASKQRPPPPKNPLERIKAERRSYLARTVIQLGYFPNITMQVPRYATVEEVPRPTHPDEIEGPWEAYITYDRRNGLEYAQSLGVTTIDGAEVIRIVEHKREPQPYAKVDPVFLEALRREKAREETLMKWPHVPEWKYEYSEYTRKHLAEIVRHNYSNVVDYMDREVLLTGRSVWECPIDIDYSCGGAKSVPPHAKKPIRYMDVRISDVGVTDI</sequence>
<keyword evidence="3" id="KW-0689">Ribosomal protein</keyword>
<feature type="region of interest" description="Disordered" evidence="7">
    <location>
        <begin position="310"/>
        <end position="338"/>
    </location>
</feature>
<reference evidence="8 9" key="1">
    <citation type="journal article" date="2019" name="Genome Biol. Evol.">
        <title>Nanopore Sequencing Significantly Improves Genome Assembly of the Protozoan Parasite Trypanosoma cruzi.</title>
        <authorList>
            <person name="Diaz-Viraque F."/>
            <person name="Pita S."/>
            <person name="Greif G."/>
            <person name="de Souza R.C.M."/>
            <person name="Iraola G."/>
            <person name="Robello C."/>
        </authorList>
    </citation>
    <scope>NUCLEOTIDE SEQUENCE [LARGE SCALE GENOMIC DNA]</scope>
    <source>
        <strain evidence="8 9">Berenice</strain>
    </source>
</reference>
<comment type="caution">
    <text evidence="8">The sequence shown here is derived from an EMBL/GenBank/DDBJ whole genome shotgun (WGS) entry which is preliminary data.</text>
</comment>
<evidence type="ECO:0000256" key="3">
    <source>
        <dbReference type="ARBA" id="ARBA00022980"/>
    </source>
</evidence>
<evidence type="ECO:0000256" key="4">
    <source>
        <dbReference type="ARBA" id="ARBA00023128"/>
    </source>
</evidence>
<dbReference type="VEuPathDB" id="TriTrypDB:BCY84_15518"/>
<evidence type="ECO:0000256" key="5">
    <source>
        <dbReference type="ARBA" id="ARBA00023274"/>
    </source>
</evidence>
<dbReference type="InterPro" id="IPR010729">
    <property type="entry name" value="Ribosomal_uL29_mit"/>
</dbReference>
<comment type="similarity">
    <text evidence="2">Belongs to the universal ribosomal protein uL29 family.</text>
</comment>
<dbReference type="GO" id="GO:0005762">
    <property type="term" value="C:mitochondrial large ribosomal subunit"/>
    <property type="evidence" value="ECO:0007669"/>
    <property type="project" value="TreeGrafter"/>
</dbReference>
<protein>
    <recommendedName>
        <fullName evidence="6">Large ribosomal subunit protein uL29m</fullName>
    </recommendedName>
</protein>
<evidence type="ECO:0000313" key="8">
    <source>
        <dbReference type="EMBL" id="KAF5220402.1"/>
    </source>
</evidence>
<gene>
    <name evidence="8" type="ORF">ECC02_006586</name>
</gene>
<dbReference type="PANTHER" id="PTHR21183">
    <property type="entry name" value="RIBOSOMAL PROTEIN L47, MITOCHONDRIAL-RELATED"/>
    <property type="match status" value="1"/>
</dbReference>
<comment type="subcellular location">
    <subcellularLocation>
        <location evidence="1">Mitochondrion</location>
    </subcellularLocation>
</comment>
<evidence type="ECO:0000313" key="9">
    <source>
        <dbReference type="Proteomes" id="UP000583944"/>
    </source>
</evidence>
<evidence type="ECO:0000256" key="6">
    <source>
        <dbReference type="ARBA" id="ARBA00035289"/>
    </source>
</evidence>
<dbReference type="Proteomes" id="UP000583944">
    <property type="component" value="Unassembled WGS sequence"/>
</dbReference>
<dbReference type="InterPro" id="IPR038340">
    <property type="entry name" value="MRP-L47_sf"/>
</dbReference>
<dbReference type="PANTHER" id="PTHR21183:SF18">
    <property type="entry name" value="LARGE RIBOSOMAL SUBUNIT PROTEIN UL29M"/>
    <property type="match status" value="1"/>
</dbReference>
<dbReference type="GO" id="GO:0003735">
    <property type="term" value="F:structural constituent of ribosome"/>
    <property type="evidence" value="ECO:0007669"/>
    <property type="project" value="InterPro"/>
</dbReference>
<organism evidence="8 9">
    <name type="scientific">Trypanosoma cruzi</name>
    <dbReference type="NCBI Taxonomy" id="5693"/>
    <lineage>
        <taxon>Eukaryota</taxon>
        <taxon>Discoba</taxon>
        <taxon>Euglenozoa</taxon>
        <taxon>Kinetoplastea</taxon>
        <taxon>Metakinetoplastina</taxon>
        <taxon>Trypanosomatida</taxon>
        <taxon>Trypanosomatidae</taxon>
        <taxon>Trypanosoma</taxon>
        <taxon>Schizotrypanum</taxon>
    </lineage>
</organism>
<dbReference type="VEuPathDB" id="TriTrypDB:ECC02_006586"/>
<proteinExistence type="inferred from homology"/>